<dbReference type="AlphaFoldDB" id="A0A2V1JYS9"/>
<evidence type="ECO:0000313" key="2">
    <source>
        <dbReference type="Proteomes" id="UP000245212"/>
    </source>
</evidence>
<organism evidence="1 2">
    <name type="scientific">Corticimicrobacter populi</name>
    <dbReference type="NCBI Taxonomy" id="2175229"/>
    <lineage>
        <taxon>Bacteria</taxon>
        <taxon>Pseudomonadati</taxon>
        <taxon>Pseudomonadota</taxon>
        <taxon>Betaproteobacteria</taxon>
        <taxon>Burkholderiales</taxon>
        <taxon>Alcaligenaceae</taxon>
        <taxon>Corticimicrobacter</taxon>
    </lineage>
</organism>
<keyword evidence="2" id="KW-1185">Reference proteome</keyword>
<name>A0A2V1JYS9_9BURK</name>
<dbReference type="SUPFAM" id="SSF141673">
    <property type="entry name" value="MOSC N-terminal domain-like"/>
    <property type="match status" value="1"/>
</dbReference>
<dbReference type="Proteomes" id="UP000245212">
    <property type="component" value="Unassembled WGS sequence"/>
</dbReference>
<comment type="caution">
    <text evidence="1">The sequence shown here is derived from an EMBL/GenBank/DDBJ whole genome shotgun (WGS) entry which is preliminary data.</text>
</comment>
<accession>A0A2V1JYS9</accession>
<sequence length="135" mass="14765">MNHKADSGPDVRASPLHGSRYQGAATEYAGRWVILDAAGQMLLPPLQQRAGDIEVSLRFGYMVLRAAGMLRLDIPLDVIEDDDSVQRQVQLLGRDITVVDEGDLAAAWVSQWLDTPARLFKIHPDAPGLAQPATH</sequence>
<reference evidence="2" key="1">
    <citation type="submission" date="2018-05" db="EMBL/GenBank/DDBJ databases">
        <authorList>
            <person name="Li Y."/>
        </authorList>
    </citation>
    <scope>NUCLEOTIDE SEQUENCE [LARGE SCALE GENOMIC DNA]</scope>
    <source>
        <strain evidence="2">3d-2-2</strain>
    </source>
</reference>
<protein>
    <submittedName>
        <fullName evidence="1">Uncharacterized protein</fullName>
    </submittedName>
</protein>
<dbReference type="RefSeq" id="WP_109061332.1">
    <property type="nucleotide sequence ID" value="NZ_QETA01000002.1"/>
</dbReference>
<gene>
    <name evidence="1" type="ORF">DD235_06975</name>
</gene>
<evidence type="ECO:0000313" key="1">
    <source>
        <dbReference type="EMBL" id="PWF24054.1"/>
    </source>
</evidence>
<proteinExistence type="predicted"/>
<dbReference type="EMBL" id="QETA01000002">
    <property type="protein sequence ID" value="PWF24054.1"/>
    <property type="molecule type" value="Genomic_DNA"/>
</dbReference>